<evidence type="ECO:0000313" key="1">
    <source>
        <dbReference type="EMBL" id="KAK0067408.1"/>
    </source>
</evidence>
<sequence length="80" mass="9482">MLSSSMRWEMVSGRWYLGDGIWEKVSGKWYLGDGIWEQVSERRYLGNGIWEMVSERRDPSHRYMGSKVAKLKQRSINPNQ</sequence>
<protein>
    <submittedName>
        <fullName evidence="1">Uncharacterized protein</fullName>
    </submittedName>
</protein>
<comment type="caution">
    <text evidence="1">The sequence shown here is derived from an EMBL/GenBank/DDBJ whole genome shotgun (WGS) entry which is preliminary data.</text>
</comment>
<dbReference type="EMBL" id="JASAOG010000007">
    <property type="protein sequence ID" value="KAK0067408.1"/>
    <property type="molecule type" value="Genomic_DNA"/>
</dbReference>
<dbReference type="AlphaFoldDB" id="A0AAD8C785"/>
<accession>A0AAD8C785</accession>
<dbReference type="Proteomes" id="UP001233172">
    <property type="component" value="Unassembled WGS sequence"/>
</dbReference>
<reference evidence="1" key="2">
    <citation type="submission" date="2023-04" db="EMBL/GenBank/DDBJ databases">
        <authorList>
            <person name="Bu L."/>
            <person name="Lu L."/>
            <person name="Laidemitt M.R."/>
            <person name="Zhang S.M."/>
            <person name="Mutuku M."/>
            <person name="Mkoji G."/>
            <person name="Steinauer M."/>
            <person name="Loker E.S."/>
        </authorList>
    </citation>
    <scope>NUCLEOTIDE SEQUENCE</scope>
    <source>
        <strain evidence="1">KasaAsao</strain>
        <tissue evidence="1">Whole Snail</tissue>
    </source>
</reference>
<proteinExistence type="predicted"/>
<feature type="non-terminal residue" evidence="1">
    <location>
        <position position="1"/>
    </location>
</feature>
<organism evidence="1 2">
    <name type="scientific">Biomphalaria pfeifferi</name>
    <name type="common">Bloodfluke planorb</name>
    <name type="synonym">Freshwater snail</name>
    <dbReference type="NCBI Taxonomy" id="112525"/>
    <lineage>
        <taxon>Eukaryota</taxon>
        <taxon>Metazoa</taxon>
        <taxon>Spiralia</taxon>
        <taxon>Lophotrochozoa</taxon>
        <taxon>Mollusca</taxon>
        <taxon>Gastropoda</taxon>
        <taxon>Heterobranchia</taxon>
        <taxon>Euthyneura</taxon>
        <taxon>Panpulmonata</taxon>
        <taxon>Hygrophila</taxon>
        <taxon>Lymnaeoidea</taxon>
        <taxon>Planorbidae</taxon>
        <taxon>Biomphalaria</taxon>
    </lineage>
</organism>
<reference evidence="1" key="1">
    <citation type="journal article" date="2023" name="PLoS Negl. Trop. Dis.">
        <title>A genome sequence for Biomphalaria pfeifferi, the major vector snail for the human-infecting parasite Schistosoma mansoni.</title>
        <authorList>
            <person name="Bu L."/>
            <person name="Lu L."/>
            <person name="Laidemitt M.R."/>
            <person name="Zhang S.M."/>
            <person name="Mutuku M."/>
            <person name="Mkoji G."/>
            <person name="Steinauer M."/>
            <person name="Loker E.S."/>
        </authorList>
    </citation>
    <scope>NUCLEOTIDE SEQUENCE</scope>
    <source>
        <strain evidence="1">KasaAsao</strain>
    </source>
</reference>
<name>A0AAD8C785_BIOPF</name>
<keyword evidence="2" id="KW-1185">Reference proteome</keyword>
<gene>
    <name evidence="1" type="ORF">Bpfe_002915</name>
</gene>
<evidence type="ECO:0000313" key="2">
    <source>
        <dbReference type="Proteomes" id="UP001233172"/>
    </source>
</evidence>